<evidence type="ECO:0000256" key="1">
    <source>
        <dbReference type="SAM" id="MobiDB-lite"/>
    </source>
</evidence>
<organism evidence="2 3">
    <name type="scientific">Liparis tanakae</name>
    <name type="common">Tanaka's snailfish</name>
    <dbReference type="NCBI Taxonomy" id="230148"/>
    <lineage>
        <taxon>Eukaryota</taxon>
        <taxon>Metazoa</taxon>
        <taxon>Chordata</taxon>
        <taxon>Craniata</taxon>
        <taxon>Vertebrata</taxon>
        <taxon>Euteleostomi</taxon>
        <taxon>Actinopterygii</taxon>
        <taxon>Neopterygii</taxon>
        <taxon>Teleostei</taxon>
        <taxon>Neoteleostei</taxon>
        <taxon>Acanthomorphata</taxon>
        <taxon>Eupercaria</taxon>
        <taxon>Perciformes</taxon>
        <taxon>Cottioidei</taxon>
        <taxon>Cottales</taxon>
        <taxon>Liparidae</taxon>
        <taxon>Liparis</taxon>
    </lineage>
</organism>
<evidence type="ECO:0000313" key="3">
    <source>
        <dbReference type="Proteomes" id="UP000314294"/>
    </source>
</evidence>
<dbReference type="EMBL" id="SRLO01000226">
    <property type="protein sequence ID" value="TNN65981.1"/>
    <property type="molecule type" value="Genomic_DNA"/>
</dbReference>
<dbReference type="Proteomes" id="UP000314294">
    <property type="component" value="Unassembled WGS sequence"/>
</dbReference>
<sequence length="66" mass="7462">MESEMRKRREERTDRAQASKSSFVPILCSTAHEASTGQTVQRKVSINMPKPTRTGSCRHEDADPED</sequence>
<dbReference type="AlphaFoldDB" id="A0A4Z2HK62"/>
<feature type="region of interest" description="Disordered" evidence="1">
    <location>
        <begin position="1"/>
        <end position="66"/>
    </location>
</feature>
<gene>
    <name evidence="2" type="ORF">EYF80_023737</name>
</gene>
<feature type="compositionally biased region" description="Polar residues" evidence="1">
    <location>
        <begin position="32"/>
        <end position="44"/>
    </location>
</feature>
<proteinExistence type="predicted"/>
<protein>
    <submittedName>
        <fullName evidence="2">Uncharacterized protein</fullName>
    </submittedName>
</protein>
<name>A0A4Z2HK62_9TELE</name>
<comment type="caution">
    <text evidence="2">The sequence shown here is derived from an EMBL/GenBank/DDBJ whole genome shotgun (WGS) entry which is preliminary data.</text>
</comment>
<feature type="compositionally biased region" description="Basic and acidic residues" evidence="1">
    <location>
        <begin position="1"/>
        <end position="17"/>
    </location>
</feature>
<evidence type="ECO:0000313" key="2">
    <source>
        <dbReference type="EMBL" id="TNN65981.1"/>
    </source>
</evidence>
<accession>A0A4Z2HK62</accession>
<keyword evidence="3" id="KW-1185">Reference proteome</keyword>
<reference evidence="2 3" key="1">
    <citation type="submission" date="2019-03" db="EMBL/GenBank/DDBJ databases">
        <title>First draft genome of Liparis tanakae, snailfish: a comprehensive survey of snailfish specific genes.</title>
        <authorList>
            <person name="Kim W."/>
            <person name="Song I."/>
            <person name="Jeong J.-H."/>
            <person name="Kim D."/>
            <person name="Kim S."/>
            <person name="Ryu S."/>
            <person name="Song J.Y."/>
            <person name="Lee S.K."/>
        </authorList>
    </citation>
    <scope>NUCLEOTIDE SEQUENCE [LARGE SCALE GENOMIC DNA]</scope>
    <source>
        <tissue evidence="2">Muscle</tissue>
    </source>
</reference>
<feature type="compositionally biased region" description="Basic and acidic residues" evidence="1">
    <location>
        <begin position="57"/>
        <end position="66"/>
    </location>
</feature>